<dbReference type="PANTHER" id="PTHR12346:SF0">
    <property type="entry name" value="SIN3A, ISOFORM G"/>
    <property type="match status" value="1"/>
</dbReference>
<dbReference type="InterPro" id="IPR036600">
    <property type="entry name" value="PAH_sf"/>
</dbReference>
<name>F0YFM1_AURAN</name>
<evidence type="ECO:0000256" key="4">
    <source>
        <dbReference type="PROSITE-ProRule" id="PRU00810"/>
    </source>
</evidence>
<keyword evidence="6" id="KW-1185">Reference proteome</keyword>
<dbReference type="GO" id="GO:0003714">
    <property type="term" value="F:transcription corepressor activity"/>
    <property type="evidence" value="ECO:0007669"/>
    <property type="project" value="InterPro"/>
</dbReference>
<dbReference type="Proteomes" id="UP000002729">
    <property type="component" value="Unassembled WGS sequence"/>
</dbReference>
<dbReference type="InterPro" id="IPR039774">
    <property type="entry name" value="Sin3-like"/>
</dbReference>
<evidence type="ECO:0000313" key="6">
    <source>
        <dbReference type="Proteomes" id="UP000002729"/>
    </source>
</evidence>
<dbReference type="RefSeq" id="XP_009039342.1">
    <property type="nucleotide sequence ID" value="XM_009041094.1"/>
</dbReference>
<keyword evidence="2" id="KW-0678">Repressor</keyword>
<protein>
    <submittedName>
        <fullName evidence="5">Uncharacterized protein</fullName>
    </submittedName>
</protein>
<dbReference type="FunFam" id="1.20.1160.11:FF:000001">
    <property type="entry name" value="Paired amphipathic helix protein Sin3"/>
    <property type="match status" value="1"/>
</dbReference>
<dbReference type="Gene3D" id="1.20.1160.11">
    <property type="entry name" value="Paired amphipathic helix"/>
    <property type="match status" value="1"/>
</dbReference>
<dbReference type="PANTHER" id="PTHR12346">
    <property type="entry name" value="SIN3B-RELATED"/>
    <property type="match status" value="1"/>
</dbReference>
<gene>
    <name evidence="5" type="ORF">AURANDRAFT_9490</name>
</gene>
<evidence type="ECO:0000256" key="2">
    <source>
        <dbReference type="ARBA" id="ARBA00022491"/>
    </source>
</evidence>
<feature type="non-terminal residue" evidence="5">
    <location>
        <position position="1"/>
    </location>
</feature>
<dbReference type="GO" id="GO:0000118">
    <property type="term" value="C:histone deacetylase complex"/>
    <property type="evidence" value="ECO:0007669"/>
    <property type="project" value="TreeGrafter"/>
</dbReference>
<keyword evidence="3 4" id="KW-0539">Nucleus</keyword>
<accession>F0YFM1</accession>
<feature type="non-terminal residue" evidence="5">
    <location>
        <position position="73"/>
    </location>
</feature>
<evidence type="ECO:0000256" key="1">
    <source>
        <dbReference type="ARBA" id="ARBA00004123"/>
    </source>
</evidence>
<reference evidence="5 6" key="1">
    <citation type="journal article" date="2011" name="Proc. Natl. Acad. Sci. U.S.A.">
        <title>Niche of harmful alga Aureococcus anophagefferens revealed through ecogenomics.</title>
        <authorList>
            <person name="Gobler C.J."/>
            <person name="Berry D.L."/>
            <person name="Dyhrman S.T."/>
            <person name="Wilhelm S.W."/>
            <person name="Salamov A."/>
            <person name="Lobanov A.V."/>
            <person name="Zhang Y."/>
            <person name="Collier J.L."/>
            <person name="Wurch L.L."/>
            <person name="Kustka A.B."/>
            <person name="Dill B.D."/>
            <person name="Shah M."/>
            <person name="VerBerkmoes N.C."/>
            <person name="Kuo A."/>
            <person name="Terry A."/>
            <person name="Pangilinan J."/>
            <person name="Lindquist E.A."/>
            <person name="Lucas S."/>
            <person name="Paulsen I.T."/>
            <person name="Hattenrath-Lehmann T.K."/>
            <person name="Talmage S.C."/>
            <person name="Walker E.A."/>
            <person name="Koch F."/>
            <person name="Burson A.M."/>
            <person name="Marcoval M.A."/>
            <person name="Tang Y.Z."/>
            <person name="Lecleir G.R."/>
            <person name="Coyne K.J."/>
            <person name="Berg G.M."/>
            <person name="Bertrand E.M."/>
            <person name="Saito M.A."/>
            <person name="Gladyshev V.N."/>
            <person name="Grigoriev I.V."/>
        </authorList>
    </citation>
    <scope>NUCLEOTIDE SEQUENCE [LARGE SCALE GENOMIC DNA]</scope>
    <source>
        <strain evidence="6">CCMP 1984</strain>
    </source>
</reference>
<dbReference type="OrthoDB" id="10265969at2759"/>
<dbReference type="GO" id="GO:0000785">
    <property type="term" value="C:chromatin"/>
    <property type="evidence" value="ECO:0007669"/>
    <property type="project" value="TreeGrafter"/>
</dbReference>
<dbReference type="PROSITE" id="PS51477">
    <property type="entry name" value="PAH"/>
    <property type="match status" value="1"/>
</dbReference>
<dbReference type="eggNOG" id="KOG4204">
    <property type="taxonomic scope" value="Eukaryota"/>
</dbReference>
<dbReference type="Pfam" id="PF02671">
    <property type="entry name" value="PAH"/>
    <property type="match status" value="1"/>
</dbReference>
<dbReference type="AlphaFoldDB" id="F0YFM1"/>
<dbReference type="SUPFAM" id="SSF47762">
    <property type="entry name" value="PAH2 domain"/>
    <property type="match status" value="1"/>
</dbReference>
<dbReference type="GeneID" id="20229414"/>
<dbReference type="InParanoid" id="F0YFM1"/>
<dbReference type="GO" id="GO:0000122">
    <property type="term" value="P:negative regulation of transcription by RNA polymerase II"/>
    <property type="evidence" value="ECO:0007669"/>
    <property type="project" value="TreeGrafter"/>
</dbReference>
<evidence type="ECO:0000313" key="5">
    <source>
        <dbReference type="EMBL" id="EGB06089.1"/>
    </source>
</evidence>
<organism evidence="6">
    <name type="scientific">Aureococcus anophagefferens</name>
    <name type="common">Harmful bloom alga</name>
    <dbReference type="NCBI Taxonomy" id="44056"/>
    <lineage>
        <taxon>Eukaryota</taxon>
        <taxon>Sar</taxon>
        <taxon>Stramenopiles</taxon>
        <taxon>Ochrophyta</taxon>
        <taxon>Pelagophyceae</taxon>
        <taxon>Pelagomonadales</taxon>
        <taxon>Pelagomonadaceae</taxon>
        <taxon>Aureococcus</taxon>
    </lineage>
</organism>
<proteinExistence type="predicted"/>
<comment type="subcellular location">
    <subcellularLocation>
        <location evidence="1 4">Nucleus</location>
    </subcellularLocation>
</comment>
<dbReference type="KEGG" id="aaf:AURANDRAFT_9490"/>
<evidence type="ECO:0000256" key="3">
    <source>
        <dbReference type="ARBA" id="ARBA00023242"/>
    </source>
</evidence>
<dbReference type="InterPro" id="IPR003822">
    <property type="entry name" value="PAH"/>
</dbReference>
<dbReference type="EMBL" id="GL833137">
    <property type="protein sequence ID" value="EGB06089.1"/>
    <property type="molecule type" value="Genomic_DNA"/>
</dbReference>
<sequence>VEDALLYLDQVKAEFGDEPEIYNEFLEIMKSFKSQEIDTPGVIARVSTLFEGYGKLIYGFNTFLPEGYKIDVP</sequence>